<dbReference type="Proteomes" id="UP000299102">
    <property type="component" value="Unassembled WGS sequence"/>
</dbReference>
<organism evidence="1 2">
    <name type="scientific">Eumeta variegata</name>
    <name type="common">Bagworm moth</name>
    <name type="synonym">Eumeta japonica</name>
    <dbReference type="NCBI Taxonomy" id="151549"/>
    <lineage>
        <taxon>Eukaryota</taxon>
        <taxon>Metazoa</taxon>
        <taxon>Ecdysozoa</taxon>
        <taxon>Arthropoda</taxon>
        <taxon>Hexapoda</taxon>
        <taxon>Insecta</taxon>
        <taxon>Pterygota</taxon>
        <taxon>Neoptera</taxon>
        <taxon>Endopterygota</taxon>
        <taxon>Lepidoptera</taxon>
        <taxon>Glossata</taxon>
        <taxon>Ditrysia</taxon>
        <taxon>Tineoidea</taxon>
        <taxon>Psychidae</taxon>
        <taxon>Oiketicinae</taxon>
        <taxon>Eumeta</taxon>
    </lineage>
</organism>
<name>A0A4C1ZXJ9_EUMVA</name>
<accession>A0A4C1ZXJ9</accession>
<protein>
    <submittedName>
        <fullName evidence="1">Uncharacterized protein</fullName>
    </submittedName>
</protein>
<evidence type="ECO:0000313" key="1">
    <source>
        <dbReference type="EMBL" id="GBP92720.1"/>
    </source>
</evidence>
<comment type="caution">
    <text evidence="1">The sequence shown here is derived from an EMBL/GenBank/DDBJ whole genome shotgun (WGS) entry which is preliminary data.</text>
</comment>
<keyword evidence="2" id="KW-1185">Reference proteome</keyword>
<reference evidence="1 2" key="1">
    <citation type="journal article" date="2019" name="Commun. Biol.">
        <title>The bagworm genome reveals a unique fibroin gene that provides high tensile strength.</title>
        <authorList>
            <person name="Kono N."/>
            <person name="Nakamura H."/>
            <person name="Ohtoshi R."/>
            <person name="Tomita M."/>
            <person name="Numata K."/>
            <person name="Arakawa K."/>
        </authorList>
    </citation>
    <scope>NUCLEOTIDE SEQUENCE [LARGE SCALE GENOMIC DNA]</scope>
</reference>
<proteinExistence type="predicted"/>
<sequence length="69" mass="7767">MQYKTAEVLIDAGAARSPAGFSSSMIDLLEQPSVDPLLAFKTPTRWDRMVEFSPYELEITRKFTVRASV</sequence>
<dbReference type="AlphaFoldDB" id="A0A4C1ZXJ9"/>
<gene>
    <name evidence="1" type="ORF">EVAR_66041_1</name>
</gene>
<evidence type="ECO:0000313" key="2">
    <source>
        <dbReference type="Proteomes" id="UP000299102"/>
    </source>
</evidence>
<dbReference type="EMBL" id="BGZK01002302">
    <property type="protein sequence ID" value="GBP92720.1"/>
    <property type="molecule type" value="Genomic_DNA"/>
</dbReference>